<dbReference type="NCBIfam" id="TIGR02532">
    <property type="entry name" value="IV_pilin_GFxxxE"/>
    <property type="match status" value="1"/>
</dbReference>
<comment type="caution">
    <text evidence="2">The sequence shown here is derived from an EMBL/GenBank/DDBJ whole genome shotgun (WGS) entry which is preliminary data.</text>
</comment>
<dbReference type="InterPro" id="IPR012902">
    <property type="entry name" value="N_methyl_site"/>
</dbReference>
<sequence>MNNKGVTLIEMIVAILILSISSITIAAGFNGVIQRMGKAAKVKTASNEMFSFIEGNQEVKDKVKVNKKDQDASYILHADNGVDDIEVQATYNEYTGTNGADIVLKAITKIKQSTTPLKDFDVYKDSVNIGNDLYATLNDSETKSCGLNQSTCKRDGYNDHVFKNLKDTYQIQPFPNELLPSEYKSQSFYINAFYAWENKTISTNCSNEKLIYLSTTNKYYEYSPYELNVDNISIIYNYLDNKWYCKPSNITVAIVYDDKMFSGAYYHDTYISVNGATEQRYDDFQDFIHKEVKKQNSGWYVLDPDENYDGENIDDCWISVNS</sequence>
<feature type="transmembrane region" description="Helical" evidence="1">
    <location>
        <begin position="12"/>
        <end position="33"/>
    </location>
</feature>
<evidence type="ECO:0000256" key="1">
    <source>
        <dbReference type="SAM" id="Phobius"/>
    </source>
</evidence>
<keyword evidence="1" id="KW-1133">Transmembrane helix</keyword>
<keyword evidence="3" id="KW-1185">Reference proteome</keyword>
<evidence type="ECO:0000313" key="3">
    <source>
        <dbReference type="Proteomes" id="UP000295773"/>
    </source>
</evidence>
<accession>A0A4R3TB45</accession>
<reference evidence="2 3" key="1">
    <citation type="submission" date="2019-03" db="EMBL/GenBank/DDBJ databases">
        <title>Genomic Encyclopedia of Type Strains, Phase IV (KMG-IV): sequencing the most valuable type-strain genomes for metagenomic binning, comparative biology and taxonomic classification.</title>
        <authorList>
            <person name="Goeker M."/>
        </authorList>
    </citation>
    <scope>NUCLEOTIDE SEQUENCE [LARGE SCALE GENOMIC DNA]</scope>
    <source>
        <strain evidence="2 3">DSM 29481</strain>
    </source>
</reference>
<name>A0A4R3TB45_9FIRM</name>
<dbReference type="Pfam" id="PF07963">
    <property type="entry name" value="N_methyl"/>
    <property type="match status" value="1"/>
</dbReference>
<protein>
    <submittedName>
        <fullName evidence="2">Prepilin-type N-terminal cleavage/methylation domain-containing protein</fullName>
    </submittedName>
</protein>
<dbReference type="EMBL" id="SMBP01000013">
    <property type="protein sequence ID" value="TCU58384.1"/>
    <property type="molecule type" value="Genomic_DNA"/>
</dbReference>
<keyword evidence="1" id="KW-0812">Transmembrane</keyword>
<dbReference type="Proteomes" id="UP000295773">
    <property type="component" value="Unassembled WGS sequence"/>
</dbReference>
<dbReference type="AlphaFoldDB" id="A0A4R3TB45"/>
<keyword evidence="1" id="KW-0472">Membrane</keyword>
<evidence type="ECO:0000313" key="2">
    <source>
        <dbReference type="EMBL" id="TCU58384.1"/>
    </source>
</evidence>
<organism evidence="2 3">
    <name type="scientific">Longicatena caecimuris</name>
    <dbReference type="NCBI Taxonomy" id="1796635"/>
    <lineage>
        <taxon>Bacteria</taxon>
        <taxon>Bacillati</taxon>
        <taxon>Bacillota</taxon>
        <taxon>Erysipelotrichia</taxon>
        <taxon>Erysipelotrichales</taxon>
        <taxon>Erysipelotrichaceae</taxon>
        <taxon>Longicatena</taxon>
    </lineage>
</organism>
<dbReference type="PROSITE" id="PS00409">
    <property type="entry name" value="PROKAR_NTER_METHYL"/>
    <property type="match status" value="1"/>
</dbReference>
<proteinExistence type="predicted"/>
<dbReference type="RefSeq" id="WP_132224973.1">
    <property type="nucleotide sequence ID" value="NZ_JADPGE010000023.1"/>
</dbReference>
<gene>
    <name evidence="2" type="ORF">EDD61_1137</name>
</gene>